<evidence type="ECO:0000313" key="1">
    <source>
        <dbReference type="EMBL" id="RWS16425.1"/>
    </source>
</evidence>
<evidence type="ECO:0000313" key="2">
    <source>
        <dbReference type="Proteomes" id="UP000285301"/>
    </source>
</evidence>
<protein>
    <submittedName>
        <fullName evidence="1">Uncharacterized protein</fullName>
    </submittedName>
</protein>
<accession>A0A3S3SN16</accession>
<proteinExistence type="predicted"/>
<name>A0A3S3SN16_9ACAR</name>
<dbReference type="Proteomes" id="UP000285301">
    <property type="component" value="Unassembled WGS sequence"/>
</dbReference>
<reference evidence="1 2" key="1">
    <citation type="journal article" date="2018" name="Gigascience">
        <title>Genomes of trombidid mites reveal novel predicted allergens and laterally-transferred genes associated with secondary metabolism.</title>
        <authorList>
            <person name="Dong X."/>
            <person name="Chaisiri K."/>
            <person name="Xia D."/>
            <person name="Armstrong S.D."/>
            <person name="Fang Y."/>
            <person name="Donnelly M.J."/>
            <person name="Kadowaki T."/>
            <person name="McGarry J.W."/>
            <person name="Darby A.C."/>
            <person name="Makepeace B.L."/>
        </authorList>
    </citation>
    <scope>NUCLEOTIDE SEQUENCE [LARGE SCALE GENOMIC DNA]</scope>
    <source>
        <strain evidence="1">UoL-WK</strain>
    </source>
</reference>
<dbReference type="AlphaFoldDB" id="A0A3S3SN16"/>
<comment type="caution">
    <text evidence="1">The sequence shown here is derived from an EMBL/GenBank/DDBJ whole genome shotgun (WGS) entry which is preliminary data.</text>
</comment>
<keyword evidence="2" id="KW-1185">Reference proteome</keyword>
<gene>
    <name evidence="1" type="ORF">B4U79_09173</name>
</gene>
<organism evidence="1 2">
    <name type="scientific">Dinothrombium tinctorium</name>
    <dbReference type="NCBI Taxonomy" id="1965070"/>
    <lineage>
        <taxon>Eukaryota</taxon>
        <taxon>Metazoa</taxon>
        <taxon>Ecdysozoa</taxon>
        <taxon>Arthropoda</taxon>
        <taxon>Chelicerata</taxon>
        <taxon>Arachnida</taxon>
        <taxon>Acari</taxon>
        <taxon>Acariformes</taxon>
        <taxon>Trombidiformes</taxon>
        <taxon>Prostigmata</taxon>
        <taxon>Anystina</taxon>
        <taxon>Parasitengona</taxon>
        <taxon>Trombidioidea</taxon>
        <taxon>Trombidiidae</taxon>
        <taxon>Dinothrombium</taxon>
    </lineage>
</organism>
<dbReference type="EMBL" id="NCKU01000232">
    <property type="protein sequence ID" value="RWS16425.1"/>
    <property type="molecule type" value="Genomic_DNA"/>
</dbReference>
<sequence length="37" mass="4038">MTLPNSSVILGSPKKRLYSSARKSTADRCCCCNVLMC</sequence>